<proteinExistence type="predicted"/>
<dbReference type="Gene3D" id="2.30.29.30">
    <property type="entry name" value="Pleckstrin-homology domain (PH domain)/Phosphotyrosine-binding domain (PTB)"/>
    <property type="match status" value="1"/>
</dbReference>
<evidence type="ECO:0000256" key="1">
    <source>
        <dbReference type="SAM" id="MobiDB-lite"/>
    </source>
</evidence>
<feature type="compositionally biased region" description="Acidic residues" evidence="1">
    <location>
        <begin position="496"/>
        <end position="511"/>
    </location>
</feature>
<evidence type="ECO:0000259" key="2">
    <source>
        <dbReference type="PROSITE" id="PS50229"/>
    </source>
</evidence>
<feature type="compositionally biased region" description="Polar residues" evidence="1">
    <location>
        <begin position="422"/>
        <end position="432"/>
    </location>
</feature>
<dbReference type="SUPFAM" id="SSF50729">
    <property type="entry name" value="PH domain-like"/>
    <property type="match status" value="1"/>
</dbReference>
<feature type="domain" description="WH1" evidence="2">
    <location>
        <begin position="29"/>
        <end position="138"/>
    </location>
</feature>
<feature type="region of interest" description="Disordered" evidence="1">
    <location>
        <begin position="490"/>
        <end position="511"/>
    </location>
</feature>
<evidence type="ECO:0000313" key="4">
    <source>
        <dbReference type="Proteomes" id="UP000663879"/>
    </source>
</evidence>
<comment type="caution">
    <text evidence="3">The sequence shown here is derived from an EMBL/GenBank/DDBJ whole genome shotgun (WGS) entry which is preliminary data.</text>
</comment>
<feature type="compositionally biased region" description="Polar residues" evidence="1">
    <location>
        <begin position="188"/>
        <end position="197"/>
    </location>
</feature>
<feature type="region of interest" description="Disordered" evidence="1">
    <location>
        <begin position="287"/>
        <end position="478"/>
    </location>
</feature>
<feature type="compositionally biased region" description="Low complexity" evidence="1">
    <location>
        <begin position="151"/>
        <end position="160"/>
    </location>
</feature>
<sequence>MSQDKPSRPSHDRSYLINDYEYSNLINLIEKGNGVALVMSAVQLWFSEKPNHKNWSKAYTGIICFVKDFSKKSYFFRLYNLQPRQLWEQEMYTPFSYITISRNFHYFAADDCNAGLNFANEAEANKFANSVTEKIRLKSIKKKNSTDRNQENNVIQQNQNSPGGVNRLVLAAQPVTLNAYPQINPQVNKQNSDQSKFGTLKNKKNKKIDKSQISGPTGFRVVTHVGLSNVGNNFEFKSSSSEDSTSQQMKEILASLNLPVNKKTTQFVNNYIQAHGGMELFDQELKKQKNHAPTVQPPAYPSQPPQPPRVQNQPPPPRPPPGQPNRTNNTINAPPPPPPPPLPSSLPPTIQSSSMAPAPPPPPPLPPMKSTATVPPPPPPPLPSIPPDTGLNLAAAPPPPPPPLPSLGDLNSSSVVIEKKSTNSLQQLQQNAADPRSELLSAIKGFQGFQNKNSTSNEQSHKNRISDPAPVDNNNPNILDQLKNELIKRAQFLNDSSDDGSDDESDSEWNS</sequence>
<gene>
    <name evidence="3" type="ORF">OXX778_LOCUS160</name>
</gene>
<protein>
    <recommendedName>
        <fullName evidence="2">WH1 domain-containing protein</fullName>
    </recommendedName>
</protein>
<feature type="compositionally biased region" description="Polar residues" evidence="1">
    <location>
        <begin position="448"/>
        <end position="458"/>
    </location>
</feature>
<feature type="region of interest" description="Disordered" evidence="1">
    <location>
        <begin position="141"/>
        <end position="160"/>
    </location>
</feature>
<dbReference type="PRINTS" id="PR01217">
    <property type="entry name" value="PRICHEXTENSN"/>
</dbReference>
<accession>A0A813M387</accession>
<dbReference type="CDD" id="cd01205">
    <property type="entry name" value="EVH1_WASP-like"/>
    <property type="match status" value="1"/>
</dbReference>
<feature type="compositionally biased region" description="Pro residues" evidence="1">
    <location>
        <begin position="357"/>
        <end position="367"/>
    </location>
</feature>
<dbReference type="Pfam" id="PF00568">
    <property type="entry name" value="WH1"/>
    <property type="match status" value="1"/>
</dbReference>
<dbReference type="PANTHER" id="PTHR11202:SF36">
    <property type="entry name" value="ACTIN NUCLEATION-PROMOTING FACTOR WASL"/>
    <property type="match status" value="1"/>
</dbReference>
<reference evidence="3" key="1">
    <citation type="submission" date="2021-02" db="EMBL/GenBank/DDBJ databases">
        <authorList>
            <person name="Nowell W R."/>
        </authorList>
    </citation>
    <scope>NUCLEOTIDE SEQUENCE</scope>
    <source>
        <strain evidence="3">Ploen Becks lab</strain>
    </source>
</reference>
<organism evidence="3 4">
    <name type="scientific">Brachionus calyciflorus</name>
    <dbReference type="NCBI Taxonomy" id="104777"/>
    <lineage>
        <taxon>Eukaryota</taxon>
        <taxon>Metazoa</taxon>
        <taxon>Spiralia</taxon>
        <taxon>Gnathifera</taxon>
        <taxon>Rotifera</taxon>
        <taxon>Eurotatoria</taxon>
        <taxon>Monogononta</taxon>
        <taxon>Pseudotrocha</taxon>
        <taxon>Ploima</taxon>
        <taxon>Brachionidae</taxon>
        <taxon>Brachionus</taxon>
    </lineage>
</organism>
<dbReference type="Proteomes" id="UP000663879">
    <property type="component" value="Unassembled WGS sequence"/>
</dbReference>
<feature type="compositionally biased region" description="Pro residues" evidence="1">
    <location>
        <begin position="295"/>
        <end position="323"/>
    </location>
</feature>
<dbReference type="InterPro" id="IPR036936">
    <property type="entry name" value="CRIB_dom_sf"/>
</dbReference>
<feature type="compositionally biased region" description="Pro residues" evidence="1">
    <location>
        <begin position="374"/>
        <end position="386"/>
    </location>
</feature>
<dbReference type="OrthoDB" id="8963340at2759"/>
<dbReference type="FunFam" id="2.30.29.30:FF:000130">
    <property type="entry name" value="neural Wiskott-Aldrich syndrome protein"/>
    <property type="match status" value="1"/>
</dbReference>
<dbReference type="InterPro" id="IPR011993">
    <property type="entry name" value="PH-like_dom_sf"/>
</dbReference>
<keyword evidence="4" id="KW-1185">Reference proteome</keyword>
<dbReference type="EMBL" id="CAJNOC010000007">
    <property type="protein sequence ID" value="CAF0704550.1"/>
    <property type="molecule type" value="Genomic_DNA"/>
</dbReference>
<evidence type="ECO:0000313" key="3">
    <source>
        <dbReference type="EMBL" id="CAF0704550.1"/>
    </source>
</evidence>
<feature type="region of interest" description="Disordered" evidence="1">
    <location>
        <begin position="188"/>
        <end position="214"/>
    </location>
</feature>
<feature type="compositionally biased region" description="Pro residues" evidence="1">
    <location>
        <begin position="333"/>
        <end position="346"/>
    </location>
</feature>
<dbReference type="PANTHER" id="PTHR11202">
    <property type="entry name" value="SPROUTY-RELATED, EVH1 DOMAIN-CONTAINING PROTEIN FAMILY MEMBER"/>
    <property type="match status" value="1"/>
</dbReference>
<dbReference type="InterPro" id="IPR000697">
    <property type="entry name" value="WH1/EVH1_dom"/>
</dbReference>
<dbReference type="SMART" id="SM00461">
    <property type="entry name" value="WH1"/>
    <property type="match status" value="1"/>
</dbReference>
<dbReference type="PROSITE" id="PS50229">
    <property type="entry name" value="WH1"/>
    <property type="match status" value="1"/>
</dbReference>
<dbReference type="AlphaFoldDB" id="A0A813M387"/>
<dbReference type="Gene3D" id="3.90.810.10">
    <property type="entry name" value="CRIB domain"/>
    <property type="match status" value="1"/>
</dbReference>
<name>A0A813M387_9BILA</name>
<dbReference type="InterPro" id="IPR033927">
    <property type="entry name" value="WASPfam_EVH1"/>
</dbReference>
<feature type="compositionally biased region" description="Pro residues" evidence="1">
    <location>
        <begin position="396"/>
        <end position="405"/>
    </location>
</feature>